<dbReference type="PANTHER" id="PTHR33567:SF3">
    <property type="entry name" value="CHROMATE ION TRANSPORTER (EUROFUNG)"/>
    <property type="match status" value="1"/>
</dbReference>
<feature type="transmembrane region" description="Helical" evidence="7">
    <location>
        <begin position="113"/>
        <end position="133"/>
    </location>
</feature>
<dbReference type="RefSeq" id="WP_206572814.1">
    <property type="nucleotide sequence ID" value="NZ_JAFKCV010000002.1"/>
</dbReference>
<feature type="transmembrane region" description="Helical" evidence="7">
    <location>
        <begin position="268"/>
        <end position="286"/>
    </location>
</feature>
<dbReference type="InterPro" id="IPR003370">
    <property type="entry name" value="Chromate_transpt"/>
</dbReference>
<feature type="transmembrane region" description="Helical" evidence="7">
    <location>
        <begin position="328"/>
        <end position="345"/>
    </location>
</feature>
<feature type="transmembrane region" description="Helical" evidence="7">
    <location>
        <begin position="145"/>
        <end position="169"/>
    </location>
</feature>
<comment type="similarity">
    <text evidence="2">Belongs to the chromate ion transporter (CHR) (TC 2.A.51) family.</text>
</comment>
<keyword evidence="4 7" id="KW-0812">Transmembrane</keyword>
<keyword evidence="9" id="KW-1185">Reference proteome</keyword>
<dbReference type="AlphaFoldDB" id="A0A939DLA5"/>
<evidence type="ECO:0000256" key="3">
    <source>
        <dbReference type="ARBA" id="ARBA00022475"/>
    </source>
</evidence>
<feature type="transmembrane region" description="Helical" evidence="7">
    <location>
        <begin position="293"/>
        <end position="316"/>
    </location>
</feature>
<dbReference type="NCBIfam" id="TIGR00937">
    <property type="entry name" value="2A51"/>
    <property type="match status" value="1"/>
</dbReference>
<feature type="transmembrane region" description="Helical" evidence="7">
    <location>
        <begin position="197"/>
        <end position="218"/>
    </location>
</feature>
<dbReference type="GO" id="GO:0015109">
    <property type="term" value="F:chromate transmembrane transporter activity"/>
    <property type="evidence" value="ECO:0007669"/>
    <property type="project" value="InterPro"/>
</dbReference>
<evidence type="ECO:0000256" key="7">
    <source>
        <dbReference type="SAM" id="Phobius"/>
    </source>
</evidence>
<dbReference type="Pfam" id="PF02417">
    <property type="entry name" value="Chromate_transp"/>
    <property type="match status" value="2"/>
</dbReference>
<dbReference type="Proteomes" id="UP000664654">
    <property type="component" value="Unassembled WGS sequence"/>
</dbReference>
<evidence type="ECO:0000256" key="4">
    <source>
        <dbReference type="ARBA" id="ARBA00022692"/>
    </source>
</evidence>
<accession>A0A939DLA5</accession>
<feature type="transmembrane region" description="Helical" evidence="7">
    <location>
        <begin position="230"/>
        <end position="248"/>
    </location>
</feature>
<dbReference type="PIRSF" id="PIRSF004810">
    <property type="entry name" value="ChrA"/>
    <property type="match status" value="1"/>
</dbReference>
<keyword evidence="5 7" id="KW-1133">Transmembrane helix</keyword>
<evidence type="ECO:0000313" key="8">
    <source>
        <dbReference type="EMBL" id="MBN7824722.1"/>
    </source>
</evidence>
<feature type="transmembrane region" description="Helical" evidence="7">
    <location>
        <begin position="81"/>
        <end position="101"/>
    </location>
</feature>
<dbReference type="PANTHER" id="PTHR33567">
    <property type="entry name" value="CHROMATE ION TRANSPORTER (EUROFUNG)"/>
    <property type="match status" value="1"/>
</dbReference>
<evidence type="ECO:0000256" key="1">
    <source>
        <dbReference type="ARBA" id="ARBA00004651"/>
    </source>
</evidence>
<feature type="transmembrane region" description="Helical" evidence="7">
    <location>
        <begin position="6"/>
        <end position="32"/>
    </location>
</feature>
<evidence type="ECO:0000256" key="6">
    <source>
        <dbReference type="ARBA" id="ARBA00023136"/>
    </source>
</evidence>
<proteinExistence type="inferred from homology"/>
<sequence>MTSQSGPIGVFLIFLRLGLVSFGGPVAHLGYFREAFVTRRKWLSDTAYAQLVALCQVLPGPASSQVGFALGLHRAGMGGALAAWLGFTLPSALVMMLFALYYQQLNHWLGSDWLHGLKVAAVAVVAQAVWGMGRALCPDRRTRTLAVLAMCGVLLLPGPGWQVLIILTAGGLGSRLLPVEPAELDGPELRLPYSRRWAWAFLLVSLALLIALPLSVLLLPGSDLRLLDSFYRAGALVFGGGHVVLPLLQAEMVPSGLVGQDSFMAGYGMAQAVPGPLFTFAAYLGMQATGTGGALVALLGIFLPGFLLLLGVLPFYHGLYDKPLMQSALRGINAAVVGILLAALYQPVWLTAILSIRDFVLLGLSMLLLMSWQRPVYQVVGFCALAAGLGWH</sequence>
<dbReference type="InterPro" id="IPR014047">
    <property type="entry name" value="Chr_Tranpt_l_chain"/>
</dbReference>
<dbReference type="EMBL" id="JAFKCV010000002">
    <property type="protein sequence ID" value="MBN7824722.1"/>
    <property type="molecule type" value="Genomic_DNA"/>
</dbReference>
<evidence type="ECO:0000256" key="2">
    <source>
        <dbReference type="ARBA" id="ARBA00005262"/>
    </source>
</evidence>
<gene>
    <name evidence="8" type="primary">chrA</name>
    <name evidence="8" type="ORF">J0A66_05715</name>
</gene>
<keyword evidence="3" id="KW-1003">Cell membrane</keyword>
<comment type="subcellular location">
    <subcellularLocation>
        <location evidence="1">Cell membrane</location>
        <topology evidence="1">Multi-pass membrane protein</topology>
    </subcellularLocation>
</comment>
<name>A0A939DLA5_9ALTE</name>
<dbReference type="GO" id="GO:0005886">
    <property type="term" value="C:plasma membrane"/>
    <property type="evidence" value="ECO:0007669"/>
    <property type="project" value="UniProtKB-SubCell"/>
</dbReference>
<protein>
    <submittedName>
        <fullName evidence="8">Chromate efflux transporter</fullName>
    </submittedName>
</protein>
<keyword evidence="6 7" id="KW-0472">Membrane</keyword>
<reference evidence="8" key="1">
    <citation type="submission" date="2021-03" db="EMBL/GenBank/DDBJ databases">
        <title>novel species isolated from a fishpond in China.</title>
        <authorList>
            <person name="Lu H."/>
            <person name="Cai Z."/>
        </authorList>
    </citation>
    <scope>NUCLEOTIDE SEQUENCE</scope>
    <source>
        <strain evidence="8">JCM 30855</strain>
    </source>
</reference>
<evidence type="ECO:0000313" key="9">
    <source>
        <dbReference type="Proteomes" id="UP000664654"/>
    </source>
</evidence>
<comment type="caution">
    <text evidence="8">The sequence shown here is derived from an EMBL/GenBank/DDBJ whole genome shotgun (WGS) entry which is preliminary data.</text>
</comment>
<organism evidence="8 9">
    <name type="scientific">Bowmanella dokdonensis</name>
    <dbReference type="NCBI Taxonomy" id="751969"/>
    <lineage>
        <taxon>Bacteria</taxon>
        <taxon>Pseudomonadati</taxon>
        <taxon>Pseudomonadota</taxon>
        <taxon>Gammaproteobacteria</taxon>
        <taxon>Alteromonadales</taxon>
        <taxon>Alteromonadaceae</taxon>
        <taxon>Bowmanella</taxon>
    </lineage>
</organism>
<evidence type="ECO:0000256" key="5">
    <source>
        <dbReference type="ARBA" id="ARBA00022989"/>
    </source>
</evidence>